<dbReference type="EMBL" id="KQ241791">
    <property type="protein sequence ID" value="KNC84055.1"/>
    <property type="molecule type" value="Genomic_DNA"/>
</dbReference>
<protein>
    <recommendedName>
        <fullName evidence="6">Pentacotripeptide-repeat region of PRORP domain-containing protein</fullName>
    </recommendedName>
</protein>
<dbReference type="Pfam" id="PF12854">
    <property type="entry name" value="PPR_1"/>
    <property type="match status" value="1"/>
</dbReference>
<gene>
    <name evidence="4" type="ORF">SARC_03717</name>
</gene>
<dbReference type="AlphaFoldDB" id="A0A0L0G4T8"/>
<evidence type="ECO:0000256" key="3">
    <source>
        <dbReference type="SAM" id="MobiDB-lite"/>
    </source>
</evidence>
<evidence type="ECO:0000256" key="2">
    <source>
        <dbReference type="PROSITE-ProRule" id="PRU00708"/>
    </source>
</evidence>
<feature type="compositionally biased region" description="Polar residues" evidence="3">
    <location>
        <begin position="38"/>
        <end position="50"/>
    </location>
</feature>
<dbReference type="RefSeq" id="XP_014157957.1">
    <property type="nucleotide sequence ID" value="XM_014302482.1"/>
</dbReference>
<dbReference type="PANTHER" id="PTHR47936:SF1">
    <property type="entry name" value="PENTATRICOPEPTIDE REPEAT-CONTAINING PROTEIN GUN1, CHLOROPLASTIC"/>
    <property type="match status" value="1"/>
</dbReference>
<dbReference type="InterPro" id="IPR011990">
    <property type="entry name" value="TPR-like_helical_dom_sf"/>
</dbReference>
<organism evidence="4 5">
    <name type="scientific">Sphaeroforma arctica JP610</name>
    <dbReference type="NCBI Taxonomy" id="667725"/>
    <lineage>
        <taxon>Eukaryota</taxon>
        <taxon>Ichthyosporea</taxon>
        <taxon>Ichthyophonida</taxon>
        <taxon>Sphaeroforma</taxon>
    </lineage>
</organism>
<dbReference type="eggNOG" id="KOG4197">
    <property type="taxonomic scope" value="Eukaryota"/>
</dbReference>
<dbReference type="Gene3D" id="1.25.40.10">
    <property type="entry name" value="Tetratricopeptide repeat domain"/>
    <property type="match status" value="3"/>
</dbReference>
<feature type="repeat" description="PPR" evidence="2">
    <location>
        <begin position="240"/>
        <end position="274"/>
    </location>
</feature>
<dbReference type="OrthoDB" id="447209at2759"/>
<dbReference type="GeneID" id="25904221"/>
<sequence>MRLCMFGSVSRNIIRYTVRPDVGVLQLRPHIARLKHSTASTTLPSATNSGMLRKAPSQVKANSAQTLSAKKTASRQYVKEQVHPHGQSAHLRKHKRRSHQVGHVHYTVTLKHIAQSARRTNDTRFALYCADKLLSTKTLLESDAIHATHIYKHAKQPCRCAEVLAYMKKSRMNMCAGVYNTVIASYGVTDDCDSAYSYYQEMDVYRVKRDNDTHKVMITAFSRAGRYSEAHMMLRRMHPNIHTYNWVIYAYAKCGKWAEAHSLLSEMRDSGTTRNLTTYNNVIVACVQLGKVNEAVKLLNDMQKVGIKPTTATYSGVISACEVAGRWEEALRLLREMPSKGLQYSTGVFSKTIATCERAMQWDTALELLREMNRRRIAHTTRTYSSLINLVHWTEAVDLFLDMDTKGLKKDVRTYGALIEALAKERNMQADVDRLYDSMVLHIPEAAHLWHVFESEGDLDLHHHSYHMATAAVRRLLRTLLTKEHTWLNRELARINDDGIKGYRIRSRTRSERNSVVVGKGLNSVNGPVLMDLVQTQLGMLDPPVVAYTLPKNKGCLVLDDKTLNAWLWSNM</sequence>
<feature type="repeat" description="PPR" evidence="2">
    <location>
        <begin position="275"/>
        <end position="309"/>
    </location>
</feature>
<dbReference type="PROSITE" id="PS51375">
    <property type="entry name" value="PPR"/>
    <property type="match status" value="3"/>
</dbReference>
<evidence type="ECO:0000256" key="1">
    <source>
        <dbReference type="ARBA" id="ARBA00022737"/>
    </source>
</evidence>
<evidence type="ECO:0008006" key="6">
    <source>
        <dbReference type="Google" id="ProtNLM"/>
    </source>
</evidence>
<dbReference type="SUPFAM" id="SSF48452">
    <property type="entry name" value="TPR-like"/>
    <property type="match status" value="1"/>
</dbReference>
<dbReference type="GO" id="GO:0009507">
    <property type="term" value="C:chloroplast"/>
    <property type="evidence" value="ECO:0007669"/>
    <property type="project" value="TreeGrafter"/>
</dbReference>
<dbReference type="InterPro" id="IPR002885">
    <property type="entry name" value="PPR_rpt"/>
</dbReference>
<dbReference type="PANTHER" id="PTHR47936">
    <property type="entry name" value="PPR_LONG DOMAIN-CONTAINING PROTEIN"/>
    <property type="match status" value="1"/>
</dbReference>
<reference evidence="4 5" key="1">
    <citation type="submission" date="2011-02" db="EMBL/GenBank/DDBJ databases">
        <title>The Genome Sequence of Sphaeroforma arctica JP610.</title>
        <authorList>
            <consortium name="The Broad Institute Genome Sequencing Platform"/>
            <person name="Russ C."/>
            <person name="Cuomo C."/>
            <person name="Young S.K."/>
            <person name="Zeng Q."/>
            <person name="Gargeya S."/>
            <person name="Alvarado L."/>
            <person name="Berlin A."/>
            <person name="Chapman S.B."/>
            <person name="Chen Z."/>
            <person name="Freedman E."/>
            <person name="Gellesch M."/>
            <person name="Goldberg J."/>
            <person name="Griggs A."/>
            <person name="Gujja S."/>
            <person name="Heilman E."/>
            <person name="Heiman D."/>
            <person name="Howarth C."/>
            <person name="Mehta T."/>
            <person name="Neiman D."/>
            <person name="Pearson M."/>
            <person name="Roberts A."/>
            <person name="Saif S."/>
            <person name="Shea T."/>
            <person name="Shenoy N."/>
            <person name="Sisk P."/>
            <person name="Stolte C."/>
            <person name="Sykes S."/>
            <person name="White J."/>
            <person name="Yandava C."/>
            <person name="Burger G."/>
            <person name="Gray M.W."/>
            <person name="Holland P.W.H."/>
            <person name="King N."/>
            <person name="Lang F.B.F."/>
            <person name="Roger A.J."/>
            <person name="Ruiz-Trillo I."/>
            <person name="Haas B."/>
            <person name="Nusbaum C."/>
            <person name="Birren B."/>
        </authorList>
    </citation>
    <scope>NUCLEOTIDE SEQUENCE [LARGE SCALE GENOMIC DNA]</scope>
    <source>
        <strain evidence="4 5">JP610</strain>
    </source>
</reference>
<evidence type="ECO:0000313" key="4">
    <source>
        <dbReference type="EMBL" id="KNC84055.1"/>
    </source>
</evidence>
<dbReference type="Pfam" id="PF13812">
    <property type="entry name" value="PPR_3"/>
    <property type="match status" value="2"/>
</dbReference>
<dbReference type="GO" id="GO:0031930">
    <property type="term" value="P:mitochondria-nucleus signaling pathway"/>
    <property type="evidence" value="ECO:0007669"/>
    <property type="project" value="TreeGrafter"/>
</dbReference>
<dbReference type="STRING" id="667725.A0A0L0G4T8"/>
<proteinExistence type="predicted"/>
<feature type="region of interest" description="Disordered" evidence="3">
    <location>
        <begin position="38"/>
        <end position="65"/>
    </location>
</feature>
<name>A0A0L0G4T8_9EUKA</name>
<dbReference type="Proteomes" id="UP000054560">
    <property type="component" value="Unassembled WGS sequence"/>
</dbReference>
<feature type="repeat" description="PPR" evidence="2">
    <location>
        <begin position="310"/>
        <end position="344"/>
    </location>
</feature>
<dbReference type="NCBIfam" id="TIGR00756">
    <property type="entry name" value="PPR"/>
    <property type="match status" value="4"/>
</dbReference>
<accession>A0A0L0G4T8</accession>
<dbReference type="Pfam" id="PF13041">
    <property type="entry name" value="PPR_2"/>
    <property type="match status" value="1"/>
</dbReference>
<evidence type="ECO:0000313" key="5">
    <source>
        <dbReference type="Proteomes" id="UP000054560"/>
    </source>
</evidence>
<keyword evidence="5" id="KW-1185">Reference proteome</keyword>
<dbReference type="Pfam" id="PF01535">
    <property type="entry name" value="PPR"/>
    <property type="match status" value="2"/>
</dbReference>
<keyword evidence="1" id="KW-0677">Repeat</keyword>